<dbReference type="Gene3D" id="2.40.10.270">
    <property type="entry name" value="Bacteriophage SPP1 head-tail adaptor protein"/>
    <property type="match status" value="1"/>
</dbReference>
<dbReference type="InterPro" id="IPR038666">
    <property type="entry name" value="SSP1_head-tail_sf"/>
</dbReference>
<name>A0A5N3QTE8_9VIBR</name>
<reference evidence="1 2" key="1">
    <citation type="submission" date="2019-09" db="EMBL/GenBank/DDBJ databases">
        <title>Whole genome sequence of Vibrio fortis.</title>
        <authorList>
            <person name="Das S.K."/>
        </authorList>
    </citation>
    <scope>NUCLEOTIDE SEQUENCE [LARGE SCALE GENOMIC DNA]</scope>
    <source>
        <strain evidence="1 2">AN60</strain>
    </source>
</reference>
<dbReference type="Pfam" id="PF05521">
    <property type="entry name" value="Phage_HCP"/>
    <property type="match status" value="1"/>
</dbReference>
<gene>
    <name evidence="1" type="ORF">F2P58_23430</name>
</gene>
<accession>A0A5N3QTE8</accession>
<evidence type="ECO:0000313" key="1">
    <source>
        <dbReference type="EMBL" id="KAB0285467.1"/>
    </source>
</evidence>
<sequence length="111" mass="12909">MRRGALRHLLHIYVPDTYDVGNEVETYKLLGKPRASVRVLEEVESSGHDRQGVELVEFTVPYSKSLEFSYQDSIVLHRGREYDVTGVRNVNYEDRELRISAKRFDGVKRLP</sequence>
<dbReference type="Proteomes" id="UP000326789">
    <property type="component" value="Unassembled WGS sequence"/>
</dbReference>
<dbReference type="RefSeq" id="WP_150873168.1">
    <property type="nucleotide sequence ID" value="NZ_VWSE01000010.1"/>
</dbReference>
<organism evidence="1 2">
    <name type="scientific">Vibrio fortis</name>
    <dbReference type="NCBI Taxonomy" id="212667"/>
    <lineage>
        <taxon>Bacteria</taxon>
        <taxon>Pseudomonadati</taxon>
        <taxon>Pseudomonadota</taxon>
        <taxon>Gammaproteobacteria</taxon>
        <taxon>Vibrionales</taxon>
        <taxon>Vibrionaceae</taxon>
        <taxon>Vibrio</taxon>
    </lineage>
</organism>
<dbReference type="EMBL" id="VWSE01000010">
    <property type="protein sequence ID" value="KAB0285467.1"/>
    <property type="molecule type" value="Genomic_DNA"/>
</dbReference>
<proteinExistence type="predicted"/>
<dbReference type="InterPro" id="IPR008767">
    <property type="entry name" value="Phage_SPP1_head-tail_adaptor"/>
</dbReference>
<protein>
    <submittedName>
        <fullName evidence="1">Head-tail adaptor protein</fullName>
    </submittedName>
</protein>
<comment type="caution">
    <text evidence="1">The sequence shown here is derived from an EMBL/GenBank/DDBJ whole genome shotgun (WGS) entry which is preliminary data.</text>
</comment>
<evidence type="ECO:0000313" key="2">
    <source>
        <dbReference type="Proteomes" id="UP000326789"/>
    </source>
</evidence>
<dbReference type="AlphaFoldDB" id="A0A5N3QTE8"/>